<sequence length="313" mass="31203">MSRHRSPKGRRAHHGPPLLAAWSVAGAGGTHRALSPTRPTPPRWAATAAAVIAGGTLAGAGYAAQTGDLPVVTDAAHMLRLGAEQPTGSGAPAPAEGPVIGADLAALAAPQAAAPAPGTTASLVAAVDPRQEAATAAAKATDAAAAVQAVQVAKAQEAQRAKTAQAARPPAQVQVALAAQVKSAVGGVQVVAGRVSSGFGMRGGAMHSGLDIAAPIGTPIHTPLAGTVISSGPASGFGLWVRVQHGDGTITVYGHINRSLVQVGQKVSAGQQIAEVGNRGQSTGPHLHIEVISPGGQKINPRPWLDSHGFRYR</sequence>
<name>A0A511D790_9PSEU</name>
<feature type="domain" description="M23ase beta-sheet core" evidence="1">
    <location>
        <begin position="206"/>
        <end position="301"/>
    </location>
</feature>
<organism evidence="2 3">
    <name type="scientific">Pseudonocardia asaccharolytica DSM 44247 = NBRC 16224</name>
    <dbReference type="NCBI Taxonomy" id="1123024"/>
    <lineage>
        <taxon>Bacteria</taxon>
        <taxon>Bacillati</taxon>
        <taxon>Actinomycetota</taxon>
        <taxon>Actinomycetes</taxon>
        <taxon>Pseudonocardiales</taxon>
        <taxon>Pseudonocardiaceae</taxon>
        <taxon>Pseudonocardia</taxon>
    </lineage>
</organism>
<dbReference type="RefSeq" id="WP_245585605.1">
    <property type="nucleotide sequence ID" value="NZ_AUII01000006.1"/>
</dbReference>
<keyword evidence="3" id="KW-1185">Reference proteome</keyword>
<dbReference type="GO" id="GO:0004222">
    <property type="term" value="F:metalloendopeptidase activity"/>
    <property type="evidence" value="ECO:0007669"/>
    <property type="project" value="TreeGrafter"/>
</dbReference>
<evidence type="ECO:0000313" key="2">
    <source>
        <dbReference type="EMBL" id="GEL20669.1"/>
    </source>
</evidence>
<dbReference type="InterPro" id="IPR011055">
    <property type="entry name" value="Dup_hybrid_motif"/>
</dbReference>
<gene>
    <name evidence="2" type="ORF">PA7_45060</name>
</gene>
<dbReference type="AlphaFoldDB" id="A0A511D790"/>
<dbReference type="CDD" id="cd12797">
    <property type="entry name" value="M23_peptidase"/>
    <property type="match status" value="1"/>
</dbReference>
<protein>
    <recommendedName>
        <fullName evidence="1">M23ase beta-sheet core domain-containing protein</fullName>
    </recommendedName>
</protein>
<dbReference type="SUPFAM" id="SSF51261">
    <property type="entry name" value="Duplicated hybrid motif"/>
    <property type="match status" value="1"/>
</dbReference>
<evidence type="ECO:0000259" key="1">
    <source>
        <dbReference type="Pfam" id="PF01551"/>
    </source>
</evidence>
<dbReference type="PANTHER" id="PTHR21666">
    <property type="entry name" value="PEPTIDASE-RELATED"/>
    <property type="match status" value="1"/>
</dbReference>
<dbReference type="PANTHER" id="PTHR21666:SF270">
    <property type="entry name" value="MUREIN HYDROLASE ACTIVATOR ENVC"/>
    <property type="match status" value="1"/>
</dbReference>
<reference evidence="2 3" key="1">
    <citation type="submission" date="2019-07" db="EMBL/GenBank/DDBJ databases">
        <title>Whole genome shotgun sequence of Pseudonocardia asaccharolytica NBRC 16224.</title>
        <authorList>
            <person name="Hosoyama A."/>
            <person name="Uohara A."/>
            <person name="Ohji S."/>
            <person name="Ichikawa N."/>
        </authorList>
    </citation>
    <scope>NUCLEOTIDE SEQUENCE [LARGE SCALE GENOMIC DNA]</scope>
    <source>
        <strain evidence="2 3">NBRC 16224</strain>
    </source>
</reference>
<dbReference type="EMBL" id="BJVI01000083">
    <property type="protein sequence ID" value="GEL20669.1"/>
    <property type="molecule type" value="Genomic_DNA"/>
</dbReference>
<dbReference type="InterPro" id="IPR050570">
    <property type="entry name" value="Cell_wall_metabolism_enzyme"/>
</dbReference>
<evidence type="ECO:0000313" key="3">
    <source>
        <dbReference type="Proteomes" id="UP000321328"/>
    </source>
</evidence>
<dbReference type="Gene3D" id="2.70.70.10">
    <property type="entry name" value="Glucose Permease (Domain IIA)"/>
    <property type="match status" value="1"/>
</dbReference>
<dbReference type="InterPro" id="IPR016047">
    <property type="entry name" value="M23ase_b-sheet_dom"/>
</dbReference>
<dbReference type="Proteomes" id="UP000321328">
    <property type="component" value="Unassembled WGS sequence"/>
</dbReference>
<accession>A0A511D790</accession>
<comment type="caution">
    <text evidence="2">The sequence shown here is derived from an EMBL/GenBank/DDBJ whole genome shotgun (WGS) entry which is preliminary data.</text>
</comment>
<dbReference type="STRING" id="1123024.GCA_000423625_01974"/>
<proteinExistence type="predicted"/>
<dbReference type="Pfam" id="PF01551">
    <property type="entry name" value="Peptidase_M23"/>
    <property type="match status" value="1"/>
</dbReference>